<proteinExistence type="predicted"/>
<comment type="caution">
    <text evidence="1">The sequence shown here is derived from an EMBL/GenBank/DDBJ whole genome shotgun (WGS) entry which is preliminary data.</text>
</comment>
<name>A0ACC2FHU0_DALPE</name>
<accession>A0ACC2FHU0</accession>
<reference evidence="1" key="1">
    <citation type="submission" date="2021-05" db="EMBL/GenBank/DDBJ databases">
        <authorList>
            <person name="Pan Q."/>
            <person name="Jouanno E."/>
            <person name="Zahm M."/>
            <person name="Klopp C."/>
            <person name="Cabau C."/>
            <person name="Louis A."/>
            <person name="Berthelot C."/>
            <person name="Parey E."/>
            <person name="Roest Crollius H."/>
            <person name="Montfort J."/>
            <person name="Robinson-Rechavi M."/>
            <person name="Bouchez O."/>
            <person name="Lampietro C."/>
            <person name="Lopez Roques C."/>
            <person name="Donnadieu C."/>
            <person name="Postlethwait J."/>
            <person name="Bobe J."/>
            <person name="Dillon D."/>
            <person name="Chandos A."/>
            <person name="von Hippel F."/>
            <person name="Guiguen Y."/>
        </authorList>
    </citation>
    <scope>NUCLEOTIDE SEQUENCE</scope>
    <source>
        <strain evidence="1">YG-Jan2019</strain>
    </source>
</reference>
<sequence>MAVPGNSSRSALAKILEPAGTDDHVKFKVTSIACLLHSDAWFEHHDQQHDRLALHA</sequence>
<keyword evidence="2" id="KW-1185">Reference proteome</keyword>
<dbReference type="EMBL" id="CM055754">
    <property type="protein sequence ID" value="KAJ7990872.1"/>
    <property type="molecule type" value="Genomic_DNA"/>
</dbReference>
<evidence type="ECO:0000313" key="2">
    <source>
        <dbReference type="Proteomes" id="UP001157502"/>
    </source>
</evidence>
<dbReference type="Proteomes" id="UP001157502">
    <property type="component" value="Chromosome 27"/>
</dbReference>
<protein>
    <submittedName>
        <fullName evidence="1">Uncharacterized protein</fullName>
    </submittedName>
</protein>
<gene>
    <name evidence="1" type="ORF">DPEC_G00291410</name>
</gene>
<evidence type="ECO:0000313" key="1">
    <source>
        <dbReference type="EMBL" id="KAJ7990872.1"/>
    </source>
</evidence>
<organism evidence="1 2">
    <name type="scientific">Dallia pectoralis</name>
    <name type="common">Alaska blackfish</name>
    <dbReference type="NCBI Taxonomy" id="75939"/>
    <lineage>
        <taxon>Eukaryota</taxon>
        <taxon>Metazoa</taxon>
        <taxon>Chordata</taxon>
        <taxon>Craniata</taxon>
        <taxon>Vertebrata</taxon>
        <taxon>Euteleostomi</taxon>
        <taxon>Actinopterygii</taxon>
        <taxon>Neopterygii</taxon>
        <taxon>Teleostei</taxon>
        <taxon>Protacanthopterygii</taxon>
        <taxon>Esociformes</taxon>
        <taxon>Umbridae</taxon>
        <taxon>Dallia</taxon>
    </lineage>
</organism>